<dbReference type="AlphaFoldDB" id="A0A0N5AWR9"/>
<feature type="compositionally biased region" description="Low complexity" evidence="1">
    <location>
        <begin position="16"/>
        <end position="37"/>
    </location>
</feature>
<reference evidence="3" key="1">
    <citation type="submission" date="2017-02" db="UniProtKB">
        <authorList>
            <consortium name="WormBaseParasite"/>
        </authorList>
    </citation>
    <scope>IDENTIFICATION</scope>
</reference>
<proteinExistence type="predicted"/>
<accession>A0A0N5AWR9</accession>
<dbReference type="WBParaSite" id="SMUV_0000938001-mRNA-1">
    <property type="protein sequence ID" value="SMUV_0000938001-mRNA-1"/>
    <property type="gene ID" value="SMUV_0000938001"/>
</dbReference>
<name>A0A0N5AWR9_9BILA</name>
<evidence type="ECO:0000313" key="2">
    <source>
        <dbReference type="Proteomes" id="UP000046393"/>
    </source>
</evidence>
<protein>
    <submittedName>
        <fullName evidence="3">Flocculation protein FLO11-like</fullName>
    </submittedName>
</protein>
<feature type="compositionally biased region" description="Polar residues" evidence="1">
    <location>
        <begin position="66"/>
        <end position="83"/>
    </location>
</feature>
<sequence length="111" mass="12295">MLYCLAEHFLRQLSRKNANQQPKAQAQSQSPPVQQQSEHSNARSISTKERLFGAAVEPTTPKKKLTNTYKSTIFDSSAPSSPARTPKKSIPVLDRNPITGEVKYSPKITAN</sequence>
<evidence type="ECO:0000313" key="3">
    <source>
        <dbReference type="WBParaSite" id="SMUV_0000938001-mRNA-1"/>
    </source>
</evidence>
<evidence type="ECO:0000256" key="1">
    <source>
        <dbReference type="SAM" id="MobiDB-lite"/>
    </source>
</evidence>
<keyword evidence="2" id="KW-1185">Reference proteome</keyword>
<organism evidence="2 3">
    <name type="scientific">Syphacia muris</name>
    <dbReference type="NCBI Taxonomy" id="451379"/>
    <lineage>
        <taxon>Eukaryota</taxon>
        <taxon>Metazoa</taxon>
        <taxon>Ecdysozoa</taxon>
        <taxon>Nematoda</taxon>
        <taxon>Chromadorea</taxon>
        <taxon>Rhabditida</taxon>
        <taxon>Spirurina</taxon>
        <taxon>Oxyuridomorpha</taxon>
        <taxon>Oxyuroidea</taxon>
        <taxon>Oxyuridae</taxon>
        <taxon>Syphacia</taxon>
    </lineage>
</organism>
<feature type="region of interest" description="Disordered" evidence="1">
    <location>
        <begin position="15"/>
        <end position="111"/>
    </location>
</feature>
<dbReference type="Proteomes" id="UP000046393">
    <property type="component" value="Unplaced"/>
</dbReference>